<gene>
    <name evidence="1" type="ORF">COW36_12750</name>
</gene>
<dbReference type="EMBL" id="PFFQ01000037">
    <property type="protein sequence ID" value="PIW16630.1"/>
    <property type="molecule type" value="Genomic_DNA"/>
</dbReference>
<reference evidence="1 2" key="1">
    <citation type="submission" date="2017-09" db="EMBL/GenBank/DDBJ databases">
        <title>Depth-based differentiation of microbial function through sediment-hosted aquifers and enrichment of novel symbionts in the deep terrestrial subsurface.</title>
        <authorList>
            <person name="Probst A.J."/>
            <person name="Ladd B."/>
            <person name="Jarett J.K."/>
            <person name="Geller-Mcgrath D.E."/>
            <person name="Sieber C.M."/>
            <person name="Emerson J.B."/>
            <person name="Anantharaman K."/>
            <person name="Thomas B.C."/>
            <person name="Malmstrom R."/>
            <person name="Stieglmeier M."/>
            <person name="Klingl A."/>
            <person name="Woyke T."/>
            <person name="Ryan C.M."/>
            <person name="Banfield J.F."/>
        </authorList>
    </citation>
    <scope>NUCLEOTIDE SEQUENCE [LARGE SCALE GENOMIC DNA]</scope>
    <source>
        <strain evidence="1">CG17_big_fil_post_rev_8_21_14_2_50_48_46</strain>
    </source>
</reference>
<dbReference type="AlphaFoldDB" id="A0A2M7G438"/>
<sequence>MTVQMLHNTSLELDHHYDQLEAAIAGLVASYQQAPTIKASLDPADLLKLSKDQQFLKKSCDSFQTALDALDTDKTHETAQLHLNLKPLQLRLALLDEALRVSEIFKSLDTRIKAEIAEVKEASIALSKQILPYHLPKFEAGLEMFMDRCDQVADLLDTLEQQGHEITVFMPDYEMWLFLVEQFGEILDERIEILKPQALTP</sequence>
<protein>
    <submittedName>
        <fullName evidence="1">Uncharacterized protein</fullName>
    </submittedName>
</protein>
<organism evidence="1 2">
    <name type="scientific">bacterium (Candidatus Blackallbacteria) CG17_big_fil_post_rev_8_21_14_2_50_48_46</name>
    <dbReference type="NCBI Taxonomy" id="2014261"/>
    <lineage>
        <taxon>Bacteria</taxon>
        <taxon>Candidatus Blackallbacteria</taxon>
    </lineage>
</organism>
<proteinExistence type="predicted"/>
<comment type="caution">
    <text evidence="1">The sequence shown here is derived from an EMBL/GenBank/DDBJ whole genome shotgun (WGS) entry which is preliminary data.</text>
</comment>
<dbReference type="Proteomes" id="UP000231019">
    <property type="component" value="Unassembled WGS sequence"/>
</dbReference>
<evidence type="ECO:0000313" key="1">
    <source>
        <dbReference type="EMBL" id="PIW16630.1"/>
    </source>
</evidence>
<evidence type="ECO:0000313" key="2">
    <source>
        <dbReference type="Proteomes" id="UP000231019"/>
    </source>
</evidence>
<accession>A0A2M7G438</accession>
<name>A0A2M7G438_9BACT</name>